<dbReference type="PROSITE" id="PS00211">
    <property type="entry name" value="ABC_TRANSPORTER_1"/>
    <property type="match status" value="1"/>
</dbReference>
<reference evidence="9" key="2">
    <citation type="journal article" date="2021" name="PeerJ">
        <title>Extensive microbial diversity within the chicken gut microbiome revealed by metagenomics and culture.</title>
        <authorList>
            <person name="Gilroy R."/>
            <person name="Ravi A."/>
            <person name="Getino M."/>
            <person name="Pursley I."/>
            <person name="Horton D.L."/>
            <person name="Alikhan N.F."/>
            <person name="Baker D."/>
            <person name="Gharbi K."/>
            <person name="Hall N."/>
            <person name="Watson M."/>
            <person name="Adriaenssens E.M."/>
            <person name="Foster-Nyarko E."/>
            <person name="Jarju S."/>
            <person name="Secka A."/>
            <person name="Antonio M."/>
            <person name="Oren A."/>
            <person name="Chaudhuri R.R."/>
            <person name="La Ragione R."/>
            <person name="Hildebrand F."/>
            <person name="Pallen M.J."/>
        </authorList>
    </citation>
    <scope>NUCLEOTIDE SEQUENCE</scope>
    <source>
        <strain evidence="9">ChiSjej6B24-2974</strain>
    </source>
</reference>
<evidence type="ECO:0000256" key="1">
    <source>
        <dbReference type="ARBA" id="ARBA00004202"/>
    </source>
</evidence>
<dbReference type="Proteomes" id="UP000824260">
    <property type="component" value="Unassembled WGS sequence"/>
</dbReference>
<feature type="domain" description="ABC transporter" evidence="8">
    <location>
        <begin position="7"/>
        <end position="258"/>
    </location>
</feature>
<dbReference type="GO" id="GO:0005524">
    <property type="term" value="F:ATP binding"/>
    <property type="evidence" value="ECO:0007669"/>
    <property type="project" value="UniProtKB-KW"/>
</dbReference>
<evidence type="ECO:0000256" key="2">
    <source>
        <dbReference type="ARBA" id="ARBA00005417"/>
    </source>
</evidence>
<dbReference type="FunFam" id="3.40.50.300:FF:000016">
    <property type="entry name" value="Oligopeptide ABC transporter ATP-binding component"/>
    <property type="match status" value="1"/>
</dbReference>
<dbReference type="SMART" id="SM00382">
    <property type="entry name" value="AAA"/>
    <property type="match status" value="1"/>
</dbReference>
<comment type="caution">
    <text evidence="9">The sequence shown here is derived from an EMBL/GenBank/DDBJ whole genome shotgun (WGS) entry which is preliminary data.</text>
</comment>
<dbReference type="SUPFAM" id="SSF52540">
    <property type="entry name" value="P-loop containing nucleoside triphosphate hydrolases"/>
    <property type="match status" value="1"/>
</dbReference>
<evidence type="ECO:0000256" key="5">
    <source>
        <dbReference type="ARBA" id="ARBA00022741"/>
    </source>
</evidence>
<dbReference type="InterPro" id="IPR017871">
    <property type="entry name" value="ABC_transporter-like_CS"/>
</dbReference>
<dbReference type="GO" id="GO:0015833">
    <property type="term" value="P:peptide transport"/>
    <property type="evidence" value="ECO:0007669"/>
    <property type="project" value="InterPro"/>
</dbReference>
<protein>
    <submittedName>
        <fullName evidence="9">ABC transporter ATP-binding protein</fullName>
    </submittedName>
</protein>
<evidence type="ECO:0000313" key="9">
    <source>
        <dbReference type="EMBL" id="HIQ83321.1"/>
    </source>
</evidence>
<keyword evidence="3" id="KW-0813">Transport</keyword>
<keyword evidence="6 9" id="KW-0067">ATP-binding</keyword>
<dbReference type="InterPro" id="IPR003593">
    <property type="entry name" value="AAA+_ATPase"/>
</dbReference>
<organism evidence="9 10">
    <name type="scientific">Candidatus Pullichristensenella stercorigallinarum</name>
    <dbReference type="NCBI Taxonomy" id="2840909"/>
    <lineage>
        <taxon>Bacteria</taxon>
        <taxon>Bacillati</taxon>
        <taxon>Bacillota</taxon>
        <taxon>Clostridia</taxon>
        <taxon>Candidatus Pullichristensenella</taxon>
    </lineage>
</organism>
<dbReference type="Gene3D" id="3.40.50.300">
    <property type="entry name" value="P-loop containing nucleotide triphosphate hydrolases"/>
    <property type="match status" value="1"/>
</dbReference>
<comment type="subcellular location">
    <subcellularLocation>
        <location evidence="1">Cell membrane</location>
        <topology evidence="1">Peripheral membrane protein</topology>
    </subcellularLocation>
</comment>
<comment type="similarity">
    <text evidence="2">Belongs to the ABC transporter superfamily.</text>
</comment>
<dbReference type="AlphaFoldDB" id="A0A9D0ZN68"/>
<keyword evidence="4" id="KW-1003">Cell membrane</keyword>
<dbReference type="Pfam" id="PF08352">
    <property type="entry name" value="oligo_HPY"/>
    <property type="match status" value="1"/>
</dbReference>
<dbReference type="InterPro" id="IPR013563">
    <property type="entry name" value="Oligopep_ABC_C"/>
</dbReference>
<accession>A0A9D0ZN68</accession>
<dbReference type="Pfam" id="PF00005">
    <property type="entry name" value="ABC_tran"/>
    <property type="match status" value="1"/>
</dbReference>
<dbReference type="PANTHER" id="PTHR43297:SF2">
    <property type="entry name" value="DIPEPTIDE TRANSPORT ATP-BINDING PROTEIN DPPD"/>
    <property type="match status" value="1"/>
</dbReference>
<evidence type="ECO:0000259" key="8">
    <source>
        <dbReference type="PROSITE" id="PS50893"/>
    </source>
</evidence>
<proteinExistence type="inferred from homology"/>
<evidence type="ECO:0000256" key="7">
    <source>
        <dbReference type="ARBA" id="ARBA00023136"/>
    </source>
</evidence>
<evidence type="ECO:0000256" key="6">
    <source>
        <dbReference type="ARBA" id="ARBA00022840"/>
    </source>
</evidence>
<dbReference type="NCBIfam" id="TIGR01727">
    <property type="entry name" value="oligo_HPY"/>
    <property type="match status" value="1"/>
</dbReference>
<keyword evidence="7" id="KW-0472">Membrane</keyword>
<dbReference type="InterPro" id="IPR003439">
    <property type="entry name" value="ABC_transporter-like_ATP-bd"/>
</dbReference>
<dbReference type="CDD" id="cd03257">
    <property type="entry name" value="ABC_NikE_OppD_transporters"/>
    <property type="match status" value="1"/>
</dbReference>
<dbReference type="PROSITE" id="PS50893">
    <property type="entry name" value="ABC_TRANSPORTER_2"/>
    <property type="match status" value="1"/>
</dbReference>
<dbReference type="GO" id="GO:0016887">
    <property type="term" value="F:ATP hydrolysis activity"/>
    <property type="evidence" value="ECO:0007669"/>
    <property type="project" value="InterPro"/>
</dbReference>
<evidence type="ECO:0000256" key="3">
    <source>
        <dbReference type="ARBA" id="ARBA00022448"/>
    </source>
</evidence>
<evidence type="ECO:0000313" key="10">
    <source>
        <dbReference type="Proteomes" id="UP000824260"/>
    </source>
</evidence>
<dbReference type="GO" id="GO:0005886">
    <property type="term" value="C:plasma membrane"/>
    <property type="evidence" value="ECO:0007669"/>
    <property type="project" value="UniProtKB-SubCell"/>
</dbReference>
<gene>
    <name evidence="9" type="ORF">IAA52_09515</name>
</gene>
<dbReference type="PANTHER" id="PTHR43297">
    <property type="entry name" value="OLIGOPEPTIDE TRANSPORT ATP-BINDING PROTEIN APPD"/>
    <property type="match status" value="1"/>
</dbReference>
<evidence type="ECO:0000256" key="4">
    <source>
        <dbReference type="ARBA" id="ARBA00022475"/>
    </source>
</evidence>
<keyword evidence="5" id="KW-0547">Nucleotide-binding</keyword>
<reference evidence="9" key="1">
    <citation type="submission" date="2020-10" db="EMBL/GenBank/DDBJ databases">
        <authorList>
            <person name="Gilroy R."/>
        </authorList>
    </citation>
    <scope>NUCLEOTIDE SEQUENCE</scope>
    <source>
        <strain evidence="9">ChiSjej6B24-2974</strain>
    </source>
</reference>
<sequence>MTEAPLLNIKGLTTSFYTDGGLVPAVEDVNLAVGRREIVAVVGESGSGKTVTCLSIIQLVAARKSFKSEGSILFEGREIIGASESEMRRLRGKDIGMVFQEPMTSLDPVLTIGKQLDETLRAHLQLSAAQRRARCIELLHLVGIPEPEKRLKCYPFEISGGMKQRVMIAMALCCDPKLLIADEPTTALDVTIQAQILLLLRELREKLDMSIILVSHDLGVVANFAERVVVMYAGKVVEEGPTAEVIAHPLHPYTQGLIASIPRMSQPRSEPLNVIPGNIPDISNMPSGCRFAPRCALARSECSQAAPEMREVCPGHSARCFLREKED</sequence>
<name>A0A9D0ZN68_9FIRM</name>
<dbReference type="EMBL" id="DVFZ01000095">
    <property type="protein sequence ID" value="HIQ83321.1"/>
    <property type="molecule type" value="Genomic_DNA"/>
</dbReference>
<dbReference type="InterPro" id="IPR027417">
    <property type="entry name" value="P-loop_NTPase"/>
</dbReference>
<dbReference type="InterPro" id="IPR050388">
    <property type="entry name" value="ABC_Ni/Peptide_Import"/>
</dbReference>